<name>A0ABT8E1H1_9BACL</name>
<keyword evidence="6 8" id="KW-1133">Transmembrane helix</keyword>
<feature type="transmembrane region" description="Helical" evidence="8">
    <location>
        <begin position="180"/>
        <end position="197"/>
    </location>
</feature>
<dbReference type="PRINTS" id="PR01806">
    <property type="entry name" value="VIRFACTRMVIN"/>
</dbReference>
<evidence type="ECO:0000256" key="8">
    <source>
        <dbReference type="SAM" id="Phobius"/>
    </source>
</evidence>
<proteinExistence type="predicted"/>
<organism evidence="9 10">
    <name type="scientific">Fictibacillus terranigra</name>
    <dbReference type="NCBI Taxonomy" id="3058424"/>
    <lineage>
        <taxon>Bacteria</taxon>
        <taxon>Bacillati</taxon>
        <taxon>Bacillota</taxon>
        <taxon>Bacilli</taxon>
        <taxon>Bacillales</taxon>
        <taxon>Fictibacillaceae</taxon>
        <taxon>Fictibacillus</taxon>
    </lineage>
</organism>
<dbReference type="EMBL" id="JAUHLN010000001">
    <property type="protein sequence ID" value="MDN4071763.1"/>
    <property type="molecule type" value="Genomic_DNA"/>
</dbReference>
<keyword evidence="2" id="KW-1003">Cell membrane</keyword>
<dbReference type="InterPro" id="IPR051050">
    <property type="entry name" value="Lipid_II_flippase_MurJ/MviN"/>
</dbReference>
<feature type="transmembrane region" description="Helical" evidence="8">
    <location>
        <begin position="306"/>
        <end position="325"/>
    </location>
</feature>
<gene>
    <name evidence="9" type="ORF">QYF49_01790</name>
</gene>
<evidence type="ECO:0000256" key="7">
    <source>
        <dbReference type="ARBA" id="ARBA00023136"/>
    </source>
</evidence>
<comment type="caution">
    <text evidence="9">The sequence shown here is derived from an EMBL/GenBank/DDBJ whole genome shotgun (WGS) entry which is preliminary data.</text>
</comment>
<dbReference type="PANTHER" id="PTHR47019:SF1">
    <property type="entry name" value="LIPID II FLIPPASE MURJ"/>
    <property type="match status" value="1"/>
</dbReference>
<feature type="transmembrane region" description="Helical" evidence="8">
    <location>
        <begin position="466"/>
        <end position="491"/>
    </location>
</feature>
<protein>
    <submittedName>
        <fullName evidence="9">Lipid II flippase MurJ</fullName>
    </submittedName>
</protein>
<keyword evidence="3 8" id="KW-0812">Transmembrane</keyword>
<feature type="transmembrane region" description="Helical" evidence="8">
    <location>
        <begin position="42"/>
        <end position="69"/>
    </location>
</feature>
<dbReference type="InterPro" id="IPR004268">
    <property type="entry name" value="MurJ"/>
</dbReference>
<evidence type="ECO:0000256" key="1">
    <source>
        <dbReference type="ARBA" id="ARBA00004651"/>
    </source>
</evidence>
<sequence length="506" mass="56878">MNFKMFSTSGVILIIAIFSSILGLLRETLLAAYFGISSSLEAFLIASVIPLTILPAVGKSITTAFLPIFLKLKKDSKDKAPLFYKNVQICITIVSLICILLLLIVTPIYVGFIGIDENIRGKTIILTCILLPTILFLNLFALDRGLFQANNKYILSSWVGVIQNVTFITFIFIAGYFLNIIYLGIGLLVSSFLQYIFMKRDSLTKQSFKKHKKLKINYDLSFKLFVSLFIGSLVTSLAPQVPLILTRFFINKFDNGGLPSLIYSFTIYTLPVLLLNMSVLTILYTKFNEDYIGKKKENLVKNLLDGLNLLVILIIPLSIFFYLYSKEIIALIFERGAFDVNATNLTAQSLKILMICLLPTVLRELLFKFCFAVGKTKAAFNSSIIMIISSVILCFVLVPIYKQNGISYAILASNFIVVFNILYKIKEYISTKFTKYFILNLIVILLISLIIGLFSKKIYSFFNNAFSSPIISLLITGVSCGVIYLIIILLYKFKELKNFSKGKAAA</sequence>
<keyword evidence="4" id="KW-0133">Cell shape</keyword>
<feature type="transmembrane region" description="Helical" evidence="8">
    <location>
        <begin position="12"/>
        <end position="36"/>
    </location>
</feature>
<keyword evidence="10" id="KW-1185">Reference proteome</keyword>
<feature type="transmembrane region" description="Helical" evidence="8">
    <location>
        <begin position="378"/>
        <end position="400"/>
    </location>
</feature>
<feature type="transmembrane region" description="Helical" evidence="8">
    <location>
        <begin position="153"/>
        <end position="174"/>
    </location>
</feature>
<feature type="transmembrane region" description="Helical" evidence="8">
    <location>
        <begin position="89"/>
        <end position="112"/>
    </location>
</feature>
<keyword evidence="7 8" id="KW-0472">Membrane</keyword>
<feature type="transmembrane region" description="Helical" evidence="8">
    <location>
        <begin position="345"/>
        <end position="366"/>
    </location>
</feature>
<feature type="transmembrane region" description="Helical" evidence="8">
    <location>
        <begin position="406"/>
        <end position="425"/>
    </location>
</feature>
<evidence type="ECO:0000256" key="6">
    <source>
        <dbReference type="ARBA" id="ARBA00022989"/>
    </source>
</evidence>
<evidence type="ECO:0000256" key="5">
    <source>
        <dbReference type="ARBA" id="ARBA00022984"/>
    </source>
</evidence>
<dbReference type="RefSeq" id="WP_290397922.1">
    <property type="nucleotide sequence ID" value="NZ_JAUHLN010000001.1"/>
</dbReference>
<keyword evidence="5" id="KW-0573">Peptidoglycan synthesis</keyword>
<accession>A0ABT8E1H1</accession>
<evidence type="ECO:0000313" key="10">
    <source>
        <dbReference type="Proteomes" id="UP001168694"/>
    </source>
</evidence>
<evidence type="ECO:0000256" key="4">
    <source>
        <dbReference type="ARBA" id="ARBA00022960"/>
    </source>
</evidence>
<evidence type="ECO:0000256" key="3">
    <source>
        <dbReference type="ARBA" id="ARBA00022692"/>
    </source>
</evidence>
<feature type="transmembrane region" description="Helical" evidence="8">
    <location>
        <begin position="261"/>
        <end position="285"/>
    </location>
</feature>
<feature type="transmembrane region" description="Helical" evidence="8">
    <location>
        <begin position="124"/>
        <end position="141"/>
    </location>
</feature>
<evidence type="ECO:0000313" key="9">
    <source>
        <dbReference type="EMBL" id="MDN4071763.1"/>
    </source>
</evidence>
<dbReference type="PANTHER" id="PTHR47019">
    <property type="entry name" value="LIPID II FLIPPASE MURJ"/>
    <property type="match status" value="1"/>
</dbReference>
<feature type="transmembrane region" description="Helical" evidence="8">
    <location>
        <begin position="218"/>
        <end position="241"/>
    </location>
</feature>
<dbReference type="Pfam" id="PF03023">
    <property type="entry name" value="MurJ"/>
    <property type="match status" value="1"/>
</dbReference>
<feature type="transmembrane region" description="Helical" evidence="8">
    <location>
        <begin position="437"/>
        <end position="454"/>
    </location>
</feature>
<dbReference type="Proteomes" id="UP001168694">
    <property type="component" value="Unassembled WGS sequence"/>
</dbReference>
<comment type="subcellular location">
    <subcellularLocation>
        <location evidence="1">Cell membrane</location>
        <topology evidence="1">Multi-pass membrane protein</topology>
    </subcellularLocation>
</comment>
<reference evidence="9" key="1">
    <citation type="submission" date="2023-06" db="EMBL/GenBank/DDBJ databases">
        <title>Draft Genome Sequences of Representative Paenibacillus Polymyxa, Bacillus cereus, Fictibacillus sp., and Brevibacillus agri Strains Isolated from Amazonian Dark Earth.</title>
        <authorList>
            <person name="Pellegrinetti T.A."/>
            <person name="Cunha I.C.M."/>
            <person name="Chaves M.G."/>
            <person name="Freitas A.S."/>
            <person name="Silva A.V.R."/>
            <person name="Tsai S.M."/>
            <person name="Mendes L.W."/>
        </authorList>
    </citation>
    <scope>NUCLEOTIDE SEQUENCE</scope>
    <source>
        <strain evidence="9">CENA-BCM004</strain>
    </source>
</reference>
<evidence type="ECO:0000256" key="2">
    <source>
        <dbReference type="ARBA" id="ARBA00022475"/>
    </source>
</evidence>